<dbReference type="InterPro" id="IPR051267">
    <property type="entry name" value="STEAP_metalloreductase"/>
</dbReference>
<proteinExistence type="predicted"/>
<dbReference type="Gene3D" id="3.40.50.720">
    <property type="entry name" value="NAD(P)-binding Rossmann-like Domain"/>
    <property type="match status" value="1"/>
</dbReference>
<dbReference type="KEGG" id="cpoi:OE229_03760"/>
<evidence type="ECO:0000313" key="4">
    <source>
        <dbReference type="Proteomes" id="UP001062223"/>
    </source>
</evidence>
<dbReference type="SUPFAM" id="SSF51735">
    <property type="entry name" value="NAD(P)-binding Rossmann-fold domains"/>
    <property type="match status" value="1"/>
</dbReference>
<keyword evidence="1" id="KW-0560">Oxidoreductase</keyword>
<organism evidence="3 4">
    <name type="scientific">Curtobacterium poinsettiae</name>
    <dbReference type="NCBI Taxonomy" id="159612"/>
    <lineage>
        <taxon>Bacteria</taxon>
        <taxon>Bacillati</taxon>
        <taxon>Actinomycetota</taxon>
        <taxon>Actinomycetes</taxon>
        <taxon>Micrococcales</taxon>
        <taxon>Microbacteriaceae</taxon>
        <taxon>Curtobacterium</taxon>
    </lineage>
</organism>
<feature type="domain" description="Pyrroline-5-carboxylate reductase catalytic N-terminal" evidence="2">
    <location>
        <begin position="3"/>
        <end position="94"/>
    </location>
</feature>
<dbReference type="GO" id="GO:0016491">
    <property type="term" value="F:oxidoreductase activity"/>
    <property type="evidence" value="ECO:0007669"/>
    <property type="project" value="UniProtKB-KW"/>
</dbReference>
<dbReference type="RefSeq" id="WP_262139797.1">
    <property type="nucleotide sequence ID" value="NZ_CP106879.1"/>
</dbReference>
<evidence type="ECO:0000256" key="1">
    <source>
        <dbReference type="ARBA" id="ARBA00023002"/>
    </source>
</evidence>
<dbReference type="Proteomes" id="UP001062223">
    <property type="component" value="Chromosome"/>
</dbReference>
<accession>A0A9Q9PA38</accession>
<reference evidence="3" key="1">
    <citation type="submission" date="2022-09" db="EMBL/GenBank/DDBJ databases">
        <title>Taxonomy of Curtobacterium flaccumfaciens.</title>
        <authorList>
            <person name="Osdaghi E."/>
            <person name="Taghavi S.M."/>
            <person name="Hamidizade M."/>
            <person name="Abachi H."/>
            <person name="Fazliarab A."/>
            <person name="Baeyen S."/>
            <person name="Portier P."/>
            <person name="Van Vaerenbergh J."/>
            <person name="Jacques M.-A."/>
        </authorList>
    </citation>
    <scope>NUCLEOTIDE SEQUENCE</scope>
    <source>
        <strain evidence="3">AGQB46</strain>
    </source>
</reference>
<dbReference type="InterPro" id="IPR036291">
    <property type="entry name" value="NAD(P)-bd_dom_sf"/>
</dbReference>
<evidence type="ECO:0000259" key="2">
    <source>
        <dbReference type="Pfam" id="PF03807"/>
    </source>
</evidence>
<protein>
    <submittedName>
        <fullName evidence="3">NAD(P)-binding domain-containing protein</fullName>
    </submittedName>
</protein>
<dbReference type="InterPro" id="IPR028939">
    <property type="entry name" value="P5C_Rdtase_cat_N"/>
</dbReference>
<name>A0A9Q9PA38_9MICO</name>
<dbReference type="AlphaFoldDB" id="A0A9Q9PA38"/>
<sequence length="237" mass="24903">MNRIGIIGSGAIGTAIARLAVAADLDVLIANSRGPESLQDLVAELGPRATAGTVRQAVEFGDVPVLAIPLTAYPALAPDLDAFAGRTVLSTGNYYPGRDGRIEQLDSLATTTAEYEQTLLPGTRMVKAFNNIVAHHIPNLAGSTPRTALPIAGDDEQAKAVVAEHVQLLGFDTVDAGTLAESWRFEPESGAYTGIYAASAEGFAADYLADPGAPLPAERLRELLTVSYRADVANRQF</sequence>
<dbReference type="PANTHER" id="PTHR14239">
    <property type="entry name" value="DUDULIN-RELATED"/>
    <property type="match status" value="1"/>
</dbReference>
<evidence type="ECO:0000313" key="3">
    <source>
        <dbReference type="EMBL" id="UYC81587.1"/>
    </source>
</evidence>
<dbReference type="EMBL" id="CP106879">
    <property type="protein sequence ID" value="UYC81587.1"/>
    <property type="molecule type" value="Genomic_DNA"/>
</dbReference>
<dbReference type="Pfam" id="PF03807">
    <property type="entry name" value="F420_oxidored"/>
    <property type="match status" value="1"/>
</dbReference>
<gene>
    <name evidence="3" type="ORF">OE229_03760</name>
</gene>